<dbReference type="AlphaFoldDB" id="A0A8J6J524"/>
<dbReference type="InterPro" id="IPR024265">
    <property type="entry name" value="DUF3788"/>
</dbReference>
<keyword evidence="2" id="KW-1185">Reference proteome</keyword>
<dbReference type="EMBL" id="JACOPP010000011">
    <property type="protein sequence ID" value="MBC5733918.1"/>
    <property type="molecule type" value="Genomic_DNA"/>
</dbReference>
<evidence type="ECO:0000313" key="1">
    <source>
        <dbReference type="EMBL" id="MBC5733918.1"/>
    </source>
</evidence>
<evidence type="ECO:0000313" key="2">
    <source>
        <dbReference type="Proteomes" id="UP000661435"/>
    </source>
</evidence>
<protein>
    <submittedName>
        <fullName evidence="1">DUF3788 domain-containing protein</fullName>
    </submittedName>
</protein>
<accession>A0A8J6J524</accession>
<name>A0A8J6J524_9FIRM</name>
<proteinExistence type="predicted"/>
<reference evidence="1" key="1">
    <citation type="submission" date="2020-08" db="EMBL/GenBank/DDBJ databases">
        <title>Genome public.</title>
        <authorList>
            <person name="Liu C."/>
            <person name="Sun Q."/>
        </authorList>
    </citation>
    <scope>NUCLEOTIDE SEQUENCE</scope>
    <source>
        <strain evidence="1">NSJ-51</strain>
    </source>
</reference>
<gene>
    <name evidence="1" type="ORF">H8S57_09300</name>
</gene>
<dbReference type="RefSeq" id="WP_186907809.1">
    <property type="nucleotide sequence ID" value="NZ_JACOPP010000011.1"/>
</dbReference>
<sequence>MDWNTIYPGPEPPTEAELAAYVETPLWTELVHYLSQAYHTDPVCTYSTCSMGRGWNVKYRAGGAALCTLYPGAGAFVCLIVAGCRLASAVEQRLPTLSPGTQRLWKETRPMSNGVRWLSLEVGSSEVLEDVKALLALKRKPNRTR</sequence>
<organism evidence="1 2">
    <name type="scientific">Lawsonibacter hominis</name>
    <dbReference type="NCBI Taxonomy" id="2763053"/>
    <lineage>
        <taxon>Bacteria</taxon>
        <taxon>Bacillati</taxon>
        <taxon>Bacillota</taxon>
        <taxon>Clostridia</taxon>
        <taxon>Eubacteriales</taxon>
        <taxon>Oscillospiraceae</taxon>
        <taxon>Lawsonibacter</taxon>
    </lineage>
</organism>
<dbReference type="Pfam" id="PF12663">
    <property type="entry name" value="DUF3788"/>
    <property type="match status" value="1"/>
</dbReference>
<comment type="caution">
    <text evidence="1">The sequence shown here is derived from an EMBL/GenBank/DDBJ whole genome shotgun (WGS) entry which is preliminary data.</text>
</comment>
<dbReference type="Proteomes" id="UP000661435">
    <property type="component" value="Unassembled WGS sequence"/>
</dbReference>